<reference evidence="2 3" key="1">
    <citation type="submission" date="2017-05" db="EMBL/GenBank/DDBJ databases">
        <title>Draft genome sequence of Elsinoe australis.</title>
        <authorList>
            <person name="Cheng Q."/>
        </authorList>
    </citation>
    <scope>NUCLEOTIDE SEQUENCE [LARGE SCALE GENOMIC DNA]</scope>
    <source>
        <strain evidence="2 3">NL1</strain>
    </source>
</reference>
<keyword evidence="3" id="KW-1185">Reference proteome</keyword>
<dbReference type="GO" id="GO:0004029">
    <property type="term" value="F:aldehyde dehydrogenase (NAD+) activity"/>
    <property type="evidence" value="ECO:0007669"/>
    <property type="project" value="TreeGrafter"/>
</dbReference>
<dbReference type="AlphaFoldDB" id="A0A2P8A1J6"/>
<organism evidence="2 3">
    <name type="scientific">Elsinoe australis</name>
    <dbReference type="NCBI Taxonomy" id="40998"/>
    <lineage>
        <taxon>Eukaryota</taxon>
        <taxon>Fungi</taxon>
        <taxon>Dikarya</taxon>
        <taxon>Ascomycota</taxon>
        <taxon>Pezizomycotina</taxon>
        <taxon>Dothideomycetes</taxon>
        <taxon>Dothideomycetidae</taxon>
        <taxon>Myriangiales</taxon>
        <taxon>Elsinoaceae</taxon>
        <taxon>Elsinoe</taxon>
    </lineage>
</organism>
<dbReference type="STRING" id="40998.A0A2P8A1J6"/>
<dbReference type="Gene3D" id="3.40.50.720">
    <property type="entry name" value="NAD(P)-binding Rossmann-like Domain"/>
    <property type="match status" value="2"/>
</dbReference>
<dbReference type="SUPFAM" id="SSF51735">
    <property type="entry name" value="NAD(P)-binding Rossmann-fold domains"/>
    <property type="match status" value="1"/>
</dbReference>
<dbReference type="EMBL" id="NHZQ01000083">
    <property type="protein sequence ID" value="PSK54334.1"/>
    <property type="molecule type" value="Genomic_DNA"/>
</dbReference>
<accession>A0A2P8A1J6</accession>
<dbReference type="InterPro" id="IPR051783">
    <property type="entry name" value="NAD(P)-dependent_oxidoreduct"/>
</dbReference>
<sequence>MKVFLIGATGYIGGDALHILNGTKNSEFDISCLVRDCKKADSVRSAYPRIRIVEGDLDDSQLIQEEASNADLVLNLGSTSHSSSAHAIVKGLSSQGRSGDTGFWVQIAGATVVSGKDIAEGRYGEAPEAIYHDGKDSEKVIELIRTNPKRVVENLVVSQDPSKVKTALCVCPLIYGQGRGPVHQRSIQAPEIARCTLERKHGFVLGKGENVWSNIHVHDLSDQVFKLLKAAKQAREGLWNDKGIYLIENGQMPFLELYRGIAKEAHSQGLIDSPNPQETIDADTANSLSGHAAVLWGTNAVIKSSRSQDLLNWSPSGPSLQEELPAIVKGEVGKQ</sequence>
<proteinExistence type="predicted"/>
<name>A0A2P8A1J6_9PEZI</name>
<dbReference type="PANTHER" id="PTHR48079:SF8">
    <property type="entry name" value="NAD(P)-BINDING DOMAIN-CONTAINING PROTEIN"/>
    <property type="match status" value="1"/>
</dbReference>
<evidence type="ECO:0000313" key="2">
    <source>
        <dbReference type="EMBL" id="PSK54334.1"/>
    </source>
</evidence>
<dbReference type="InterPro" id="IPR036291">
    <property type="entry name" value="NAD(P)-bd_dom_sf"/>
</dbReference>
<dbReference type="Pfam" id="PF05368">
    <property type="entry name" value="NmrA"/>
    <property type="match status" value="1"/>
</dbReference>
<dbReference type="InterPro" id="IPR008030">
    <property type="entry name" value="NmrA-like"/>
</dbReference>
<feature type="domain" description="NmrA-like" evidence="1">
    <location>
        <begin position="2"/>
        <end position="74"/>
    </location>
</feature>
<dbReference type="OrthoDB" id="2130169at2759"/>
<dbReference type="PANTHER" id="PTHR48079">
    <property type="entry name" value="PROTEIN YEEZ"/>
    <property type="match status" value="1"/>
</dbReference>
<evidence type="ECO:0000259" key="1">
    <source>
        <dbReference type="Pfam" id="PF05368"/>
    </source>
</evidence>
<gene>
    <name evidence="2" type="ORF">B9Z65_3453</name>
</gene>
<dbReference type="Proteomes" id="UP000243723">
    <property type="component" value="Unassembled WGS sequence"/>
</dbReference>
<evidence type="ECO:0000313" key="3">
    <source>
        <dbReference type="Proteomes" id="UP000243723"/>
    </source>
</evidence>
<comment type="caution">
    <text evidence="2">The sequence shown here is derived from an EMBL/GenBank/DDBJ whole genome shotgun (WGS) entry which is preliminary data.</text>
</comment>
<dbReference type="GO" id="GO:0005737">
    <property type="term" value="C:cytoplasm"/>
    <property type="evidence" value="ECO:0007669"/>
    <property type="project" value="TreeGrafter"/>
</dbReference>
<protein>
    <recommendedName>
        <fullName evidence="1">NmrA-like domain-containing protein</fullName>
    </recommendedName>
</protein>